<name>A0A4Z1G362_9HELO</name>
<feature type="compositionally biased region" description="Basic and acidic residues" evidence="1">
    <location>
        <begin position="1"/>
        <end position="22"/>
    </location>
</feature>
<dbReference type="EMBL" id="PQXK01000973">
    <property type="protein sequence ID" value="TGO31404.1"/>
    <property type="molecule type" value="Genomic_DNA"/>
</dbReference>
<keyword evidence="3" id="KW-1185">Reference proteome</keyword>
<evidence type="ECO:0000256" key="1">
    <source>
        <dbReference type="SAM" id="MobiDB-lite"/>
    </source>
</evidence>
<proteinExistence type="predicted"/>
<organism evidence="2 3">
    <name type="scientific">Botrytis hyacinthi</name>
    <dbReference type="NCBI Taxonomy" id="278943"/>
    <lineage>
        <taxon>Eukaryota</taxon>
        <taxon>Fungi</taxon>
        <taxon>Dikarya</taxon>
        <taxon>Ascomycota</taxon>
        <taxon>Pezizomycotina</taxon>
        <taxon>Leotiomycetes</taxon>
        <taxon>Helotiales</taxon>
        <taxon>Sclerotiniaceae</taxon>
        <taxon>Botrytis</taxon>
    </lineage>
</organism>
<feature type="compositionally biased region" description="Polar residues" evidence="1">
    <location>
        <begin position="50"/>
        <end position="68"/>
    </location>
</feature>
<feature type="region of interest" description="Disordered" evidence="1">
    <location>
        <begin position="1"/>
        <end position="191"/>
    </location>
</feature>
<evidence type="ECO:0000313" key="2">
    <source>
        <dbReference type="EMBL" id="TGO31404.1"/>
    </source>
</evidence>
<feature type="region of interest" description="Disordered" evidence="1">
    <location>
        <begin position="259"/>
        <end position="291"/>
    </location>
</feature>
<feature type="compositionally biased region" description="Basic and acidic residues" evidence="1">
    <location>
        <begin position="149"/>
        <end position="181"/>
    </location>
</feature>
<feature type="compositionally biased region" description="Basic and acidic residues" evidence="1">
    <location>
        <begin position="31"/>
        <end position="43"/>
    </location>
</feature>
<feature type="compositionally biased region" description="Polar residues" evidence="1">
    <location>
        <begin position="138"/>
        <end position="147"/>
    </location>
</feature>
<dbReference type="Proteomes" id="UP000297814">
    <property type="component" value="Unassembled WGS sequence"/>
</dbReference>
<sequence>MSERHRQSNSGSDRRSSRRSADSDEAQYKGSSREHTSSEDSRRHSSRRSANSNEAQYKGSSREQTSSDDSNKRPSRGSGHTTQSDRTTQSGFSNFSQNPDRNLYGSSTNPQANPQSEEAYRRTQGVPQNPILYGESAGRSSTSTYPTNPEEHRDVYRDAVARGVPEDSQMRKLNKKYKDADANATQAKESYKEYRKKYAATTNDVKEERKALKEGRISEDERAFRGAPAGTRKFHEKALRLVDSAIKLADETDELRTEMSESYVATEPSKKAADGHRKRATQMSQSAAKLRINYKDHENALSQFDQAEAAAQEAARAQLSRMAVQDEEDSDERTYTGKGKAKREEDPSQRRRRRH</sequence>
<feature type="compositionally biased region" description="Low complexity" evidence="1">
    <location>
        <begin position="307"/>
        <end position="318"/>
    </location>
</feature>
<gene>
    <name evidence="2" type="ORF">BHYA_0979g00010</name>
</gene>
<comment type="caution">
    <text evidence="2">The sequence shown here is derived from an EMBL/GenBank/DDBJ whole genome shotgun (WGS) entry which is preliminary data.</text>
</comment>
<protein>
    <submittedName>
        <fullName evidence="2">Uncharacterized protein</fullName>
    </submittedName>
</protein>
<evidence type="ECO:0000313" key="3">
    <source>
        <dbReference type="Proteomes" id="UP000297814"/>
    </source>
</evidence>
<feature type="compositionally biased region" description="Polar residues" evidence="1">
    <location>
        <begin position="78"/>
        <end position="116"/>
    </location>
</feature>
<accession>A0A4Z1G362</accession>
<feature type="region of interest" description="Disordered" evidence="1">
    <location>
        <begin position="307"/>
        <end position="355"/>
    </location>
</feature>
<dbReference type="AlphaFoldDB" id="A0A4Z1G362"/>
<reference evidence="2 3" key="1">
    <citation type="submission" date="2017-12" db="EMBL/GenBank/DDBJ databases">
        <title>Comparative genomics of Botrytis spp.</title>
        <authorList>
            <person name="Valero-Jimenez C.A."/>
            <person name="Tapia P."/>
            <person name="Veloso J."/>
            <person name="Silva-Moreno E."/>
            <person name="Staats M."/>
            <person name="Valdes J.H."/>
            <person name="Van Kan J.A.L."/>
        </authorList>
    </citation>
    <scope>NUCLEOTIDE SEQUENCE [LARGE SCALE GENOMIC DNA]</scope>
    <source>
        <strain evidence="2 3">Bh0001</strain>
    </source>
</reference>